<evidence type="ECO:0000256" key="1">
    <source>
        <dbReference type="ARBA" id="ARBA00007689"/>
    </source>
</evidence>
<evidence type="ECO:0000313" key="3">
    <source>
        <dbReference type="EMBL" id="MCE4557975.1"/>
    </source>
</evidence>
<dbReference type="InterPro" id="IPR011008">
    <property type="entry name" value="Dimeric_a/b-barrel"/>
</dbReference>
<evidence type="ECO:0000259" key="2">
    <source>
        <dbReference type="Pfam" id="PF03795"/>
    </source>
</evidence>
<dbReference type="Proteomes" id="UP001200741">
    <property type="component" value="Unassembled WGS sequence"/>
</dbReference>
<organism evidence="3 4">
    <name type="scientific">Pelomonas cellulosilytica</name>
    <dbReference type="NCBI Taxonomy" id="2906762"/>
    <lineage>
        <taxon>Bacteria</taxon>
        <taxon>Pseudomonadati</taxon>
        <taxon>Pseudomonadota</taxon>
        <taxon>Betaproteobacteria</taxon>
        <taxon>Burkholderiales</taxon>
        <taxon>Sphaerotilaceae</taxon>
        <taxon>Roseateles</taxon>
    </lineage>
</organism>
<comment type="caution">
    <text evidence="3">The sequence shown here is derived from an EMBL/GenBank/DDBJ whole genome shotgun (WGS) entry which is preliminary data.</text>
</comment>
<name>A0ABS8Y1T1_9BURK</name>
<dbReference type="PANTHER" id="PTHR37828:SF1">
    <property type="entry name" value="YCII-RELATED DOMAIN-CONTAINING PROTEIN"/>
    <property type="match status" value="1"/>
</dbReference>
<dbReference type="RefSeq" id="WP_233375371.1">
    <property type="nucleotide sequence ID" value="NZ_JAJTWU010000015.1"/>
</dbReference>
<gene>
    <name evidence="3" type="ORF">LXT13_26660</name>
</gene>
<feature type="domain" description="YCII-related" evidence="2">
    <location>
        <begin position="1"/>
        <end position="82"/>
    </location>
</feature>
<comment type="similarity">
    <text evidence="1">Belongs to the YciI family.</text>
</comment>
<dbReference type="SUPFAM" id="SSF54909">
    <property type="entry name" value="Dimeric alpha+beta barrel"/>
    <property type="match status" value="1"/>
</dbReference>
<accession>A0ABS8Y1T1</accession>
<protein>
    <submittedName>
        <fullName evidence="3">YciI family protein</fullName>
    </submittedName>
</protein>
<dbReference type="Gene3D" id="3.30.70.1060">
    <property type="entry name" value="Dimeric alpha+beta barrel"/>
    <property type="match status" value="1"/>
</dbReference>
<dbReference type="PANTHER" id="PTHR37828">
    <property type="entry name" value="GSR2449 PROTEIN"/>
    <property type="match status" value="1"/>
</dbReference>
<reference evidence="3 4" key="1">
    <citation type="submission" date="2021-12" db="EMBL/GenBank/DDBJ databases">
        <title>Genome seq of P8.</title>
        <authorList>
            <person name="Seo T."/>
        </authorList>
    </citation>
    <scope>NUCLEOTIDE SEQUENCE [LARGE SCALE GENOMIC DNA]</scope>
    <source>
        <strain evidence="3 4">P8</strain>
    </source>
</reference>
<dbReference type="EMBL" id="JAJTWU010000015">
    <property type="protein sequence ID" value="MCE4557975.1"/>
    <property type="molecule type" value="Genomic_DNA"/>
</dbReference>
<proteinExistence type="inferred from homology"/>
<dbReference type="InterPro" id="IPR005545">
    <property type="entry name" value="YCII"/>
</dbReference>
<evidence type="ECO:0000313" key="4">
    <source>
        <dbReference type="Proteomes" id="UP001200741"/>
    </source>
</evidence>
<keyword evidence="4" id="KW-1185">Reference proteome</keyword>
<sequence length="104" mass="11028">MLFLVTLSSRAEQSAIQRQSNAHRAWLAHHTSQGRFIAAGPLASGEGGVIVAHGDQQSELEAVLSSDPFVALGLVDVTVQAWTPAIRHDEFPARWAQGATSLAG</sequence>
<dbReference type="Pfam" id="PF03795">
    <property type="entry name" value="YCII"/>
    <property type="match status" value="1"/>
</dbReference>